<gene>
    <name evidence="2" type="ORF">KS419_06445</name>
</gene>
<feature type="transmembrane region" description="Helical" evidence="1">
    <location>
        <begin position="35"/>
        <end position="55"/>
    </location>
</feature>
<evidence type="ECO:0000313" key="3">
    <source>
        <dbReference type="Proteomes" id="UP000784880"/>
    </source>
</evidence>
<feature type="transmembrane region" description="Helical" evidence="1">
    <location>
        <begin position="6"/>
        <end position="23"/>
    </location>
</feature>
<dbReference type="NCBIfam" id="NF041644">
    <property type="entry name" value="CBO0543_fam"/>
    <property type="match status" value="1"/>
</dbReference>
<dbReference type="EMBL" id="JAHQCS010000068">
    <property type="protein sequence ID" value="MBU9711366.1"/>
    <property type="molecule type" value="Genomic_DNA"/>
</dbReference>
<evidence type="ECO:0000256" key="1">
    <source>
        <dbReference type="SAM" id="Phobius"/>
    </source>
</evidence>
<evidence type="ECO:0000313" key="2">
    <source>
        <dbReference type="EMBL" id="MBU9711366.1"/>
    </source>
</evidence>
<sequence length="161" mass="19793">MSKDKRILIFFWILAIGLLFRYVPRNKIRHGALSFLYKQIITWLFGLIVVEKGLIKYPVREFKKAYKGSFSFEYFLYPSLCVIFNLYYPEKRSKLFKFLYINIHAGALTLCEVLIEKYTNLIKYVKWKWYWSYLTMGVTYYTSRLFYRWFFQEEFITERNS</sequence>
<organism evidence="2 3">
    <name type="scientific">Evansella tamaricis</name>
    <dbReference type="NCBI Taxonomy" id="2069301"/>
    <lineage>
        <taxon>Bacteria</taxon>
        <taxon>Bacillati</taxon>
        <taxon>Bacillota</taxon>
        <taxon>Bacilli</taxon>
        <taxon>Bacillales</taxon>
        <taxon>Bacillaceae</taxon>
        <taxon>Evansella</taxon>
    </lineage>
</organism>
<dbReference type="Proteomes" id="UP000784880">
    <property type="component" value="Unassembled WGS sequence"/>
</dbReference>
<comment type="caution">
    <text evidence="2">The sequence shown here is derived from an EMBL/GenBank/DDBJ whole genome shotgun (WGS) entry which is preliminary data.</text>
</comment>
<dbReference type="RefSeq" id="WP_217065245.1">
    <property type="nucleotide sequence ID" value="NZ_JAHQCS010000068.1"/>
</dbReference>
<proteinExistence type="predicted"/>
<reference evidence="2 3" key="1">
    <citation type="submission" date="2021-06" db="EMBL/GenBank/DDBJ databases">
        <title>Bacillus sp. RD4P76, an endophyte from a halophyte.</title>
        <authorList>
            <person name="Sun J.-Q."/>
        </authorList>
    </citation>
    <scope>NUCLEOTIDE SEQUENCE [LARGE SCALE GENOMIC DNA]</scope>
    <source>
        <strain evidence="2 3">CGMCC 1.15917</strain>
    </source>
</reference>
<keyword evidence="1" id="KW-0812">Transmembrane</keyword>
<keyword evidence="1" id="KW-0472">Membrane</keyword>
<name>A0ABS6JCI1_9BACI</name>
<protein>
    <submittedName>
        <fullName evidence="2">Uncharacterized protein</fullName>
    </submittedName>
</protein>
<dbReference type="InterPro" id="IPR048147">
    <property type="entry name" value="CBO0543-like"/>
</dbReference>
<keyword evidence="1" id="KW-1133">Transmembrane helix</keyword>
<accession>A0ABS6JCI1</accession>
<feature type="transmembrane region" description="Helical" evidence="1">
    <location>
        <begin position="130"/>
        <end position="151"/>
    </location>
</feature>
<feature type="transmembrane region" description="Helical" evidence="1">
    <location>
        <begin position="70"/>
        <end position="88"/>
    </location>
</feature>
<keyword evidence="3" id="KW-1185">Reference proteome</keyword>